<dbReference type="Gene3D" id="3.40.50.300">
    <property type="entry name" value="P-loop containing nucleotide triphosphate hydrolases"/>
    <property type="match status" value="1"/>
</dbReference>
<keyword evidence="5 9" id="KW-0067">ATP-binding</keyword>
<dbReference type="Proteomes" id="UP000217545">
    <property type="component" value="Plasmid pP63_b"/>
</dbReference>
<keyword evidence="4" id="KW-0547">Nucleotide-binding</keyword>
<organism evidence="9 10">
    <name type="scientific">Phaeobacter gallaeciensis</name>
    <dbReference type="NCBI Taxonomy" id="60890"/>
    <lineage>
        <taxon>Bacteria</taxon>
        <taxon>Pseudomonadati</taxon>
        <taxon>Pseudomonadota</taxon>
        <taxon>Alphaproteobacteria</taxon>
        <taxon>Rhodobacterales</taxon>
        <taxon>Roseobacteraceae</taxon>
        <taxon>Phaeobacter</taxon>
    </lineage>
</organism>
<evidence type="ECO:0000313" key="9">
    <source>
        <dbReference type="EMBL" id="ATF08078.1"/>
    </source>
</evidence>
<keyword evidence="2" id="KW-0813">Transport</keyword>
<gene>
    <name evidence="9" type="ORF">PhaeoP63_04047</name>
</gene>
<dbReference type="GeneID" id="31848521"/>
<evidence type="ECO:0000256" key="4">
    <source>
        <dbReference type="ARBA" id="ARBA00022741"/>
    </source>
</evidence>
<dbReference type="FunFam" id="3.40.50.300:FF:000042">
    <property type="entry name" value="Maltose/maltodextrin ABC transporter, ATP-binding protein"/>
    <property type="match status" value="1"/>
</dbReference>
<dbReference type="Gene3D" id="2.40.50.140">
    <property type="entry name" value="Nucleic acid-binding proteins"/>
    <property type="match status" value="1"/>
</dbReference>
<keyword evidence="7" id="KW-0472">Membrane</keyword>
<dbReference type="GO" id="GO:0055052">
    <property type="term" value="C:ATP-binding cassette (ABC) transporter complex, substrate-binding subunit-containing"/>
    <property type="evidence" value="ECO:0007669"/>
    <property type="project" value="TreeGrafter"/>
</dbReference>
<dbReference type="RefSeq" id="WP_024099523.1">
    <property type="nucleotide sequence ID" value="NZ_CP010676.1"/>
</dbReference>
<keyword evidence="9" id="KW-0614">Plasmid</keyword>
<dbReference type="InterPro" id="IPR047641">
    <property type="entry name" value="ABC_transpr_MalK/UgpC-like"/>
</dbReference>
<dbReference type="GO" id="GO:0005524">
    <property type="term" value="F:ATP binding"/>
    <property type="evidence" value="ECO:0007669"/>
    <property type="project" value="UniProtKB-KW"/>
</dbReference>
<dbReference type="GO" id="GO:0016887">
    <property type="term" value="F:ATP hydrolysis activity"/>
    <property type="evidence" value="ECO:0007669"/>
    <property type="project" value="InterPro"/>
</dbReference>
<evidence type="ECO:0000256" key="6">
    <source>
        <dbReference type="ARBA" id="ARBA00022967"/>
    </source>
</evidence>
<evidence type="ECO:0000256" key="7">
    <source>
        <dbReference type="ARBA" id="ARBA00023136"/>
    </source>
</evidence>
<dbReference type="PANTHER" id="PTHR43875">
    <property type="entry name" value="MALTODEXTRIN IMPORT ATP-BINDING PROTEIN MSMX"/>
    <property type="match status" value="1"/>
</dbReference>
<feature type="domain" description="ABC transporter" evidence="8">
    <location>
        <begin position="4"/>
        <end position="234"/>
    </location>
</feature>
<evidence type="ECO:0000256" key="3">
    <source>
        <dbReference type="ARBA" id="ARBA00022475"/>
    </source>
</evidence>
<dbReference type="PROSITE" id="PS00211">
    <property type="entry name" value="ABC_TRANSPORTER_1"/>
    <property type="match status" value="1"/>
</dbReference>
<dbReference type="SUPFAM" id="SSF52540">
    <property type="entry name" value="P-loop containing nucleoside triphosphate hydrolases"/>
    <property type="match status" value="1"/>
</dbReference>
<dbReference type="InterPro" id="IPR027417">
    <property type="entry name" value="P-loop_NTPase"/>
</dbReference>
<dbReference type="Pfam" id="PF08402">
    <property type="entry name" value="TOBE_2"/>
    <property type="match status" value="1"/>
</dbReference>
<evidence type="ECO:0000259" key="8">
    <source>
        <dbReference type="PROSITE" id="PS50893"/>
    </source>
</evidence>
<dbReference type="Pfam" id="PF00005">
    <property type="entry name" value="ABC_tran"/>
    <property type="match status" value="1"/>
</dbReference>
<evidence type="ECO:0000256" key="2">
    <source>
        <dbReference type="ARBA" id="ARBA00022448"/>
    </source>
</evidence>
<geneLocation type="plasmid" evidence="10">
    <name>pp63_b</name>
</geneLocation>
<protein>
    <submittedName>
        <fullName evidence="9">Carbohydrate ABC transporter ATP-binding protein, CUT1 family</fullName>
    </submittedName>
</protein>
<dbReference type="AlphaFoldDB" id="A0AAC9ZDD1"/>
<proteinExistence type="inferred from homology"/>
<evidence type="ECO:0000256" key="5">
    <source>
        <dbReference type="ARBA" id="ARBA00022840"/>
    </source>
</evidence>
<dbReference type="InterPro" id="IPR003439">
    <property type="entry name" value="ABC_transporter-like_ATP-bd"/>
</dbReference>
<dbReference type="EMBL" id="CP010786">
    <property type="protein sequence ID" value="ATF08078.1"/>
    <property type="molecule type" value="Genomic_DNA"/>
</dbReference>
<dbReference type="InterPro" id="IPR008995">
    <property type="entry name" value="Mo/tungstate-bd_C_term_dom"/>
</dbReference>
<keyword evidence="6" id="KW-1278">Translocase</keyword>
<dbReference type="SUPFAM" id="SSF50331">
    <property type="entry name" value="MOP-like"/>
    <property type="match status" value="1"/>
</dbReference>
<dbReference type="InterPro" id="IPR012340">
    <property type="entry name" value="NA-bd_OB-fold"/>
</dbReference>
<name>A0AAC9ZDD1_9RHOB</name>
<dbReference type="SMART" id="SM00382">
    <property type="entry name" value="AAA"/>
    <property type="match status" value="1"/>
</dbReference>
<evidence type="ECO:0000256" key="1">
    <source>
        <dbReference type="ARBA" id="ARBA00005417"/>
    </source>
</evidence>
<accession>A0AAC9ZDD1</accession>
<reference evidence="9 10" key="1">
    <citation type="journal article" date="2017" name="Front. Microbiol.">
        <title>Phaeobacter piscinae sp. nov., a species of the Roseobacter group and potential aquaculture probiont.</title>
        <authorList>
            <person name="Sonnenschein E.C."/>
            <person name="Phippen C.B.W."/>
            <person name="Nielsen K.F."/>
            <person name="Mateiu R.V."/>
            <person name="Melchiorsen J."/>
            <person name="Gram L."/>
            <person name="Overmann J."/>
            <person name="Freese H.M."/>
        </authorList>
    </citation>
    <scope>NUCLEOTIDE SEQUENCE [LARGE SCALE GENOMIC DNA]</scope>
    <source>
        <strain evidence="9 10">P63</strain>
    </source>
</reference>
<sequence>MNALEIRNLSKRFGKTTALDDVSLIVPKGDLVVLLGPTGAGKTTLQRLVAGLETPDTGQILINGEEVTGLQPNQRPVSMVFESLALYPNLTAYENIAHPMRIQGLAAQDIDAKVTGLADILRVSHILDRKPASFSGGEKQRIAIGRTLAKPAGIYLLDEPLSSLDAVLRSQLRSELKRLLSATGHSIIFATPDYTEALALGDNVNVMMNGRIVQSGSANELYSMPTTTEIAQFVGNPPISLVPGQILPAPGGGIETDLAGLRLGLPQITAASCDGNVLMGIRPEDIRVHKAESAEPGTQTARVIDMEPLGNRTTLILDINGTQLTASVETEENLDALRTVTINLEPSRLHLFSNAGRRLS</sequence>
<dbReference type="PROSITE" id="PS50893">
    <property type="entry name" value="ABC_TRANSPORTER_2"/>
    <property type="match status" value="1"/>
</dbReference>
<evidence type="ECO:0000313" key="10">
    <source>
        <dbReference type="Proteomes" id="UP000217545"/>
    </source>
</evidence>
<dbReference type="PANTHER" id="PTHR43875:SF15">
    <property type="entry name" value="TREHALOSE IMPORT ATP-BINDING PROTEIN SUGC"/>
    <property type="match status" value="1"/>
</dbReference>
<dbReference type="Gene3D" id="2.40.50.100">
    <property type="match status" value="1"/>
</dbReference>
<comment type="similarity">
    <text evidence="1">Belongs to the ABC transporter superfamily.</text>
</comment>
<dbReference type="InterPro" id="IPR003593">
    <property type="entry name" value="AAA+_ATPase"/>
</dbReference>
<dbReference type="GO" id="GO:0140359">
    <property type="term" value="F:ABC-type transporter activity"/>
    <property type="evidence" value="ECO:0007669"/>
    <property type="project" value="UniProtKB-ARBA"/>
</dbReference>
<dbReference type="InterPro" id="IPR013611">
    <property type="entry name" value="Transp-assoc_OB_typ2"/>
</dbReference>
<dbReference type="InterPro" id="IPR017871">
    <property type="entry name" value="ABC_transporter-like_CS"/>
</dbReference>
<keyword evidence="3" id="KW-1003">Cell membrane</keyword>